<organism evidence="2 3">
    <name type="scientific">Devosia geojensis</name>
    <dbReference type="NCBI Taxonomy" id="443610"/>
    <lineage>
        <taxon>Bacteria</taxon>
        <taxon>Pseudomonadati</taxon>
        <taxon>Pseudomonadota</taxon>
        <taxon>Alphaproteobacteria</taxon>
        <taxon>Hyphomicrobiales</taxon>
        <taxon>Devosiaceae</taxon>
        <taxon>Devosia</taxon>
    </lineage>
</organism>
<dbReference type="InterPro" id="IPR050126">
    <property type="entry name" value="Ap4A_hydrolase"/>
</dbReference>
<comment type="caution">
    <text evidence="2">The sequence shown here is derived from an EMBL/GenBank/DDBJ whole genome shotgun (WGS) entry which is preliminary data.</text>
</comment>
<dbReference type="Pfam" id="PF00149">
    <property type="entry name" value="Metallophos"/>
    <property type="match status" value="1"/>
</dbReference>
<dbReference type="RefSeq" id="WP_046108384.1">
    <property type="nucleotide sequence ID" value="NZ_JZEX01000097.1"/>
</dbReference>
<keyword evidence="3" id="KW-1185">Reference proteome</keyword>
<dbReference type="PANTHER" id="PTHR42850">
    <property type="entry name" value="METALLOPHOSPHOESTERASE"/>
    <property type="match status" value="1"/>
</dbReference>
<dbReference type="PANTHER" id="PTHR42850:SF4">
    <property type="entry name" value="ZINC-DEPENDENT ENDOPOLYPHOSPHATASE"/>
    <property type="match status" value="1"/>
</dbReference>
<dbReference type="Proteomes" id="UP000033632">
    <property type="component" value="Unassembled WGS sequence"/>
</dbReference>
<proteinExistence type="predicted"/>
<sequence length="267" mass="29151">MIAVLGRFFGGGGQPAPPPQPRQRLASASWPAVVYAIGDVHGCLAQLRLLHDRIFEDARGIEGDKLIVCLGDYVDRGPDSSGVLDYLGKPLPQDFRRICLAGNHEVMMLSFLDNPVPESSWLQYGGVETLASYGIDVNRFVTRTARERLALLESHVPGEHVAWMRSLPAALVLPRTCFVHAGLRPGLPLAEQSEDDLLWIRDEFFDGEADLDTFVVHGHTPSSRPVVTEKRVCVDTAAFATGTLTALRLTEDGQAQFIYATAAETGT</sequence>
<evidence type="ECO:0000313" key="2">
    <source>
        <dbReference type="EMBL" id="KKB12018.1"/>
    </source>
</evidence>
<evidence type="ECO:0000259" key="1">
    <source>
        <dbReference type="Pfam" id="PF00149"/>
    </source>
</evidence>
<dbReference type="EMBL" id="JZEX01000097">
    <property type="protein sequence ID" value="KKB12018.1"/>
    <property type="molecule type" value="Genomic_DNA"/>
</dbReference>
<dbReference type="CDD" id="cd00144">
    <property type="entry name" value="MPP_PPP_family"/>
    <property type="match status" value="1"/>
</dbReference>
<dbReference type="GO" id="GO:0110154">
    <property type="term" value="P:RNA decapping"/>
    <property type="evidence" value="ECO:0007669"/>
    <property type="project" value="TreeGrafter"/>
</dbReference>
<dbReference type="GO" id="GO:0005737">
    <property type="term" value="C:cytoplasm"/>
    <property type="evidence" value="ECO:0007669"/>
    <property type="project" value="TreeGrafter"/>
</dbReference>
<reference evidence="2 3" key="1">
    <citation type="submission" date="2015-03" db="EMBL/GenBank/DDBJ databases">
        <authorList>
            <person name="Hassan Y.I."/>
            <person name="Lepp D."/>
            <person name="Li X.-Z."/>
            <person name="Zhou T."/>
        </authorList>
    </citation>
    <scope>NUCLEOTIDE SEQUENCE [LARGE SCALE GENOMIC DNA]</scope>
    <source>
        <strain evidence="2 3">BD-c194</strain>
    </source>
</reference>
<dbReference type="Gene3D" id="3.60.21.10">
    <property type="match status" value="1"/>
</dbReference>
<feature type="domain" description="Calcineurin-like phosphoesterase" evidence="1">
    <location>
        <begin position="34"/>
        <end position="223"/>
    </location>
</feature>
<gene>
    <name evidence="2" type="ORF">VE25_09550</name>
</gene>
<dbReference type="GO" id="GO:0008803">
    <property type="term" value="F:bis(5'-nucleosyl)-tetraphosphatase (symmetrical) activity"/>
    <property type="evidence" value="ECO:0007669"/>
    <property type="project" value="TreeGrafter"/>
</dbReference>
<dbReference type="OrthoDB" id="9807890at2"/>
<dbReference type="InterPro" id="IPR004843">
    <property type="entry name" value="Calcineurin-like_PHP"/>
</dbReference>
<dbReference type="STRING" id="443610.VE25_09550"/>
<dbReference type="InterPro" id="IPR029052">
    <property type="entry name" value="Metallo-depent_PP-like"/>
</dbReference>
<accession>A0A0F5FT78</accession>
<dbReference type="PATRIC" id="fig|443610.3.peg.76"/>
<dbReference type="SUPFAM" id="SSF56300">
    <property type="entry name" value="Metallo-dependent phosphatases"/>
    <property type="match status" value="1"/>
</dbReference>
<evidence type="ECO:0000313" key="3">
    <source>
        <dbReference type="Proteomes" id="UP000033632"/>
    </source>
</evidence>
<protein>
    <recommendedName>
        <fullName evidence="1">Calcineurin-like phosphoesterase domain-containing protein</fullName>
    </recommendedName>
</protein>
<dbReference type="GO" id="GO:0016791">
    <property type="term" value="F:phosphatase activity"/>
    <property type="evidence" value="ECO:0007669"/>
    <property type="project" value="TreeGrafter"/>
</dbReference>
<name>A0A0F5FT78_9HYPH</name>
<dbReference type="AlphaFoldDB" id="A0A0F5FT78"/>